<feature type="transmembrane region" description="Helical" evidence="7">
    <location>
        <begin position="445"/>
        <end position="468"/>
    </location>
</feature>
<protein>
    <recommendedName>
        <fullName evidence="8">Major facilitator superfamily (MFS) profile domain-containing protein</fullName>
    </recommendedName>
</protein>
<dbReference type="PANTHER" id="PTHR43791">
    <property type="entry name" value="PERMEASE-RELATED"/>
    <property type="match status" value="1"/>
</dbReference>
<dbReference type="InterPro" id="IPR011701">
    <property type="entry name" value="MFS"/>
</dbReference>
<dbReference type="RefSeq" id="XP_033667799.1">
    <property type="nucleotide sequence ID" value="XM_033810587.1"/>
</dbReference>
<feature type="transmembrane region" description="Helical" evidence="7">
    <location>
        <begin position="321"/>
        <end position="340"/>
    </location>
</feature>
<dbReference type="InterPro" id="IPR020846">
    <property type="entry name" value="MFS_dom"/>
</dbReference>
<evidence type="ECO:0000256" key="1">
    <source>
        <dbReference type="ARBA" id="ARBA00004141"/>
    </source>
</evidence>
<evidence type="ECO:0000256" key="4">
    <source>
        <dbReference type="ARBA" id="ARBA00022989"/>
    </source>
</evidence>
<feature type="transmembrane region" description="Helical" evidence="7">
    <location>
        <begin position="413"/>
        <end position="433"/>
    </location>
</feature>
<dbReference type="EMBL" id="ML993595">
    <property type="protein sequence ID" value="KAF2166910.1"/>
    <property type="molecule type" value="Genomic_DNA"/>
</dbReference>
<gene>
    <name evidence="9" type="ORF">M409DRAFT_36646</name>
</gene>
<evidence type="ECO:0000256" key="7">
    <source>
        <dbReference type="SAM" id="Phobius"/>
    </source>
</evidence>
<dbReference type="AlphaFoldDB" id="A0A6A6CL69"/>
<dbReference type="Gene3D" id="1.20.1250.20">
    <property type="entry name" value="MFS general substrate transporter like domains"/>
    <property type="match status" value="2"/>
</dbReference>
<dbReference type="PROSITE" id="PS50850">
    <property type="entry name" value="MFS"/>
    <property type="match status" value="1"/>
</dbReference>
<name>A0A6A6CL69_ZASCE</name>
<organism evidence="9 10">
    <name type="scientific">Zasmidium cellare ATCC 36951</name>
    <dbReference type="NCBI Taxonomy" id="1080233"/>
    <lineage>
        <taxon>Eukaryota</taxon>
        <taxon>Fungi</taxon>
        <taxon>Dikarya</taxon>
        <taxon>Ascomycota</taxon>
        <taxon>Pezizomycotina</taxon>
        <taxon>Dothideomycetes</taxon>
        <taxon>Dothideomycetidae</taxon>
        <taxon>Mycosphaerellales</taxon>
        <taxon>Mycosphaerellaceae</taxon>
        <taxon>Zasmidium</taxon>
    </lineage>
</organism>
<feature type="transmembrane region" description="Helical" evidence="7">
    <location>
        <begin position="182"/>
        <end position="204"/>
    </location>
</feature>
<feature type="transmembrane region" description="Helical" evidence="7">
    <location>
        <begin position="382"/>
        <end position="401"/>
    </location>
</feature>
<evidence type="ECO:0000259" key="8">
    <source>
        <dbReference type="PROSITE" id="PS50850"/>
    </source>
</evidence>
<dbReference type="SUPFAM" id="SSF103473">
    <property type="entry name" value="MFS general substrate transporter"/>
    <property type="match status" value="1"/>
</dbReference>
<feature type="domain" description="Major facilitator superfamily (MFS) profile" evidence="8">
    <location>
        <begin position="56"/>
        <end position="472"/>
    </location>
</feature>
<evidence type="ECO:0000256" key="6">
    <source>
        <dbReference type="SAM" id="MobiDB-lite"/>
    </source>
</evidence>
<dbReference type="FunFam" id="1.20.1250.20:FF:000013">
    <property type="entry name" value="MFS general substrate transporter"/>
    <property type="match status" value="1"/>
</dbReference>
<keyword evidence="2" id="KW-0813">Transport</keyword>
<proteinExistence type="predicted"/>
<keyword evidence="4 7" id="KW-1133">Transmembrane helix</keyword>
<feature type="transmembrane region" description="Helical" evidence="7">
    <location>
        <begin position="93"/>
        <end position="115"/>
    </location>
</feature>
<dbReference type="InterPro" id="IPR036259">
    <property type="entry name" value="MFS_trans_sf"/>
</dbReference>
<feature type="compositionally biased region" description="Basic and acidic residues" evidence="6">
    <location>
        <begin position="1"/>
        <end position="15"/>
    </location>
</feature>
<dbReference type="GO" id="GO:0022857">
    <property type="term" value="F:transmembrane transporter activity"/>
    <property type="evidence" value="ECO:0007669"/>
    <property type="project" value="InterPro"/>
</dbReference>
<accession>A0A6A6CL69</accession>
<comment type="subcellular location">
    <subcellularLocation>
        <location evidence="1">Membrane</location>
        <topology evidence="1">Multi-pass membrane protein</topology>
    </subcellularLocation>
</comment>
<evidence type="ECO:0000313" key="9">
    <source>
        <dbReference type="EMBL" id="KAF2166910.1"/>
    </source>
</evidence>
<feature type="transmembrane region" description="Helical" evidence="7">
    <location>
        <begin position="289"/>
        <end position="309"/>
    </location>
</feature>
<dbReference type="PANTHER" id="PTHR43791:SF92">
    <property type="entry name" value="AGL026WP"/>
    <property type="match status" value="1"/>
</dbReference>
<evidence type="ECO:0000256" key="3">
    <source>
        <dbReference type="ARBA" id="ARBA00022692"/>
    </source>
</evidence>
<dbReference type="Pfam" id="PF07690">
    <property type="entry name" value="MFS_1"/>
    <property type="match status" value="1"/>
</dbReference>
<dbReference type="FunFam" id="1.20.1250.20:FF:000057">
    <property type="entry name" value="MFS general substrate transporter"/>
    <property type="match status" value="1"/>
</dbReference>
<feature type="region of interest" description="Disordered" evidence="6">
    <location>
        <begin position="1"/>
        <end position="24"/>
    </location>
</feature>
<sequence length="489" mass="53865">MAQYEDKHSLDDKPVTEFNESPVAEDARSQLGFDGLSYEETRKIEKRLLRKIDLHLILPLFFLFIFNILDRSNIANAKLGGLKEDLGLTDTQYQTAVAVMFAGYLGGQIPSNIILTRLRPSYYLPAVIFIWGGISLCFAALKNYSGILAARIFLGIAESPFFPGALLMISSWYKPSEIAPRVAFMYCGNTIANAFGGLIAAGVLDGLNGAGGLEGWRWLYIIEGAGTMVAGVLAFWLLPDFPRSGSKSWLTPQEHRLAEWRMSLAANDETDENGGVRESLKAALSDPKVWMLVLVQNMNLTAQTWTYFFPSIVKTLGFDTTVTLLITAPVYFFGFFTALGNSLIAAKTDRRAVLIVWPLLVDIAGNVMVISSHSTAVRYTGMFLMCAGSYSAFNVVQAWVASTIPRTRTKRGIAYALVNMFGNLSNVYGSYFFPDSDAPQYWSGGVTLSSFAAGGIVCSAVLGTYLYLQNKKAAKVEEETGRPQYRYMI</sequence>
<feature type="transmembrane region" description="Helical" evidence="7">
    <location>
        <begin position="122"/>
        <end position="141"/>
    </location>
</feature>
<feature type="transmembrane region" description="Helical" evidence="7">
    <location>
        <begin position="52"/>
        <end position="69"/>
    </location>
</feature>
<keyword evidence="5 7" id="KW-0472">Membrane</keyword>
<feature type="transmembrane region" description="Helical" evidence="7">
    <location>
        <begin position="216"/>
        <end position="238"/>
    </location>
</feature>
<dbReference type="GO" id="GO:0016020">
    <property type="term" value="C:membrane"/>
    <property type="evidence" value="ECO:0007669"/>
    <property type="project" value="UniProtKB-SubCell"/>
</dbReference>
<evidence type="ECO:0000256" key="5">
    <source>
        <dbReference type="ARBA" id="ARBA00023136"/>
    </source>
</evidence>
<dbReference type="OrthoDB" id="2250022at2759"/>
<dbReference type="Proteomes" id="UP000799537">
    <property type="component" value="Unassembled WGS sequence"/>
</dbReference>
<keyword evidence="3 7" id="KW-0812">Transmembrane</keyword>
<reference evidence="9" key="1">
    <citation type="journal article" date="2020" name="Stud. Mycol.">
        <title>101 Dothideomycetes genomes: a test case for predicting lifestyles and emergence of pathogens.</title>
        <authorList>
            <person name="Haridas S."/>
            <person name="Albert R."/>
            <person name="Binder M."/>
            <person name="Bloem J."/>
            <person name="Labutti K."/>
            <person name="Salamov A."/>
            <person name="Andreopoulos B."/>
            <person name="Baker S."/>
            <person name="Barry K."/>
            <person name="Bills G."/>
            <person name="Bluhm B."/>
            <person name="Cannon C."/>
            <person name="Castanera R."/>
            <person name="Culley D."/>
            <person name="Daum C."/>
            <person name="Ezra D."/>
            <person name="Gonzalez J."/>
            <person name="Henrissat B."/>
            <person name="Kuo A."/>
            <person name="Liang C."/>
            <person name="Lipzen A."/>
            <person name="Lutzoni F."/>
            <person name="Magnuson J."/>
            <person name="Mondo S."/>
            <person name="Nolan M."/>
            <person name="Ohm R."/>
            <person name="Pangilinan J."/>
            <person name="Park H.-J."/>
            <person name="Ramirez L."/>
            <person name="Alfaro M."/>
            <person name="Sun H."/>
            <person name="Tritt A."/>
            <person name="Yoshinaga Y."/>
            <person name="Zwiers L.-H."/>
            <person name="Turgeon B."/>
            <person name="Goodwin S."/>
            <person name="Spatafora J."/>
            <person name="Crous P."/>
            <person name="Grigoriev I."/>
        </authorList>
    </citation>
    <scope>NUCLEOTIDE SEQUENCE</scope>
    <source>
        <strain evidence="9">ATCC 36951</strain>
    </source>
</reference>
<feature type="transmembrane region" description="Helical" evidence="7">
    <location>
        <begin position="147"/>
        <end position="170"/>
    </location>
</feature>
<dbReference type="GeneID" id="54563859"/>
<feature type="transmembrane region" description="Helical" evidence="7">
    <location>
        <begin position="352"/>
        <end position="370"/>
    </location>
</feature>
<evidence type="ECO:0000256" key="2">
    <source>
        <dbReference type="ARBA" id="ARBA00022448"/>
    </source>
</evidence>
<keyword evidence="10" id="KW-1185">Reference proteome</keyword>
<evidence type="ECO:0000313" key="10">
    <source>
        <dbReference type="Proteomes" id="UP000799537"/>
    </source>
</evidence>